<dbReference type="PROSITE" id="PS00675">
    <property type="entry name" value="SIGMA54_INTERACT_1"/>
    <property type="match status" value="1"/>
</dbReference>
<feature type="domain" description="AAA+ ATPase" evidence="2">
    <location>
        <begin position="35"/>
        <end position="210"/>
    </location>
</feature>
<dbReference type="InterPro" id="IPR003593">
    <property type="entry name" value="AAA+_ATPase"/>
</dbReference>
<accession>A0A9P5Y7R7</accession>
<dbReference type="InterPro" id="IPR025662">
    <property type="entry name" value="Sigma_54_int_dom_ATP-bd_1"/>
</dbReference>
<evidence type="ECO:0000256" key="1">
    <source>
        <dbReference type="ARBA" id="ARBA00022741"/>
    </source>
</evidence>
<dbReference type="PANTHER" id="PTHR32046:SF12">
    <property type="entry name" value="AIG1-TYPE G DOMAIN-CONTAINING PROTEIN"/>
    <property type="match status" value="1"/>
</dbReference>
<reference evidence="3" key="1">
    <citation type="submission" date="2020-11" db="EMBL/GenBank/DDBJ databases">
        <authorList>
            <consortium name="DOE Joint Genome Institute"/>
            <person name="Ahrendt S."/>
            <person name="Riley R."/>
            <person name="Andreopoulos W."/>
            <person name="Labutti K."/>
            <person name="Pangilinan J."/>
            <person name="Ruiz-Duenas F.J."/>
            <person name="Barrasa J.M."/>
            <person name="Sanchez-Garcia M."/>
            <person name="Camarero S."/>
            <person name="Miyauchi S."/>
            <person name="Serrano A."/>
            <person name="Linde D."/>
            <person name="Babiker R."/>
            <person name="Drula E."/>
            <person name="Ayuso-Fernandez I."/>
            <person name="Pacheco R."/>
            <person name="Padilla G."/>
            <person name="Ferreira P."/>
            <person name="Barriuso J."/>
            <person name="Kellner H."/>
            <person name="Castanera R."/>
            <person name="Alfaro M."/>
            <person name="Ramirez L."/>
            <person name="Pisabarro A.G."/>
            <person name="Kuo A."/>
            <person name="Tritt A."/>
            <person name="Lipzen A."/>
            <person name="He G."/>
            <person name="Yan M."/>
            <person name="Ng V."/>
            <person name="Cullen D."/>
            <person name="Martin F."/>
            <person name="Rosso M.-N."/>
            <person name="Henrissat B."/>
            <person name="Hibbett D."/>
            <person name="Martinez A.T."/>
            <person name="Grigoriev I.V."/>
        </authorList>
    </citation>
    <scope>NUCLEOTIDE SEQUENCE</scope>
    <source>
        <strain evidence="3">CBS 247.69</strain>
    </source>
</reference>
<evidence type="ECO:0000259" key="2">
    <source>
        <dbReference type="SMART" id="SM00382"/>
    </source>
</evidence>
<dbReference type="AlphaFoldDB" id="A0A9P5Y7R7"/>
<name>A0A9P5Y7R7_9AGAR</name>
<evidence type="ECO:0000313" key="4">
    <source>
        <dbReference type="Proteomes" id="UP000807353"/>
    </source>
</evidence>
<evidence type="ECO:0000313" key="3">
    <source>
        <dbReference type="EMBL" id="KAF9464254.1"/>
    </source>
</evidence>
<dbReference type="SUPFAM" id="SSF52540">
    <property type="entry name" value="P-loop containing nucleoside triphosphate hydrolases"/>
    <property type="match status" value="2"/>
</dbReference>
<keyword evidence="4" id="KW-1185">Reference proteome</keyword>
<dbReference type="GO" id="GO:0005525">
    <property type="term" value="F:GTP binding"/>
    <property type="evidence" value="ECO:0007669"/>
    <property type="project" value="InterPro"/>
</dbReference>
<keyword evidence="1" id="KW-0547">Nucleotide-binding</keyword>
<gene>
    <name evidence="3" type="ORF">BDZ94DRAFT_1297271</name>
</gene>
<dbReference type="InterPro" id="IPR027417">
    <property type="entry name" value="P-loop_NTPase"/>
</dbReference>
<dbReference type="OrthoDB" id="2611327at2759"/>
<dbReference type="InterPro" id="IPR006703">
    <property type="entry name" value="G_AIG1"/>
</dbReference>
<protein>
    <recommendedName>
        <fullName evidence="2">AAA+ ATPase domain-containing protein</fullName>
    </recommendedName>
</protein>
<proteinExistence type="predicted"/>
<dbReference type="Proteomes" id="UP000807353">
    <property type="component" value="Unassembled WGS sequence"/>
</dbReference>
<dbReference type="Pfam" id="PF04548">
    <property type="entry name" value="AIG1"/>
    <property type="match status" value="1"/>
</dbReference>
<organism evidence="3 4">
    <name type="scientific">Collybia nuda</name>
    <dbReference type="NCBI Taxonomy" id="64659"/>
    <lineage>
        <taxon>Eukaryota</taxon>
        <taxon>Fungi</taxon>
        <taxon>Dikarya</taxon>
        <taxon>Basidiomycota</taxon>
        <taxon>Agaricomycotina</taxon>
        <taxon>Agaricomycetes</taxon>
        <taxon>Agaricomycetidae</taxon>
        <taxon>Agaricales</taxon>
        <taxon>Tricholomatineae</taxon>
        <taxon>Clitocybaceae</taxon>
        <taxon>Collybia</taxon>
    </lineage>
</organism>
<dbReference type="PANTHER" id="PTHR32046">
    <property type="entry name" value="G DOMAIN-CONTAINING PROTEIN"/>
    <property type="match status" value="1"/>
</dbReference>
<comment type="caution">
    <text evidence="3">The sequence shown here is derived from an EMBL/GenBank/DDBJ whole genome shotgun (WGS) entry which is preliminary data.</text>
</comment>
<dbReference type="Gene3D" id="3.40.50.300">
    <property type="entry name" value="P-loop containing nucleotide triphosphate hydrolases"/>
    <property type="match status" value="1"/>
</dbReference>
<dbReference type="EMBL" id="MU150255">
    <property type="protein sequence ID" value="KAF9464254.1"/>
    <property type="molecule type" value="Genomic_DNA"/>
</dbReference>
<sequence length="521" mass="57920">MSDTNNDPVPEAGNPVLNTVDELGRGIIKTTKLRNQFTILVVGETGTGKTTVLSLIANVLGGKSPNTYEKFHEVKNEAGGTAKHSQTNKAMLYTFESQNGVKVQILDTPGLADTRGIAQDEQHKESIANAIKNNITTVDGVLILANGTVPRLGVATDYALSTLSSMFPISLDRNIGFLFTNVSSPLSWNFDEESLPEALRDNALYLLDNPVAMQDKYLREKQKMESKGKVNQTILNTLKASVEEGHKKALGELVKIFDWLDSLSPQPTNDILSLYNQSQDIEKNISDALATMEQIATKKQALQKIERETDGTLLTIEQYKTYQSTIKQQVYKQIDTAKHNTLCAVPKCYSNCHESCFLDFSFDPKGLLNCWAFSGPKAIQGCRKCDHSYETHHHYNVRWELREDTQIAVDEEAKRKYNDAISVKAQQELGMKQLKQTIMNMDTALAEATDKVGQLVEDYARLSLSGSFAGQVKKSAALLELNLETMRGNGADEQTMKSVEKALNRMKEKLALVEKAKEQAR</sequence>
<dbReference type="SMART" id="SM00382">
    <property type="entry name" value="AAA"/>
    <property type="match status" value="1"/>
</dbReference>